<dbReference type="AlphaFoldDB" id="A0A0W0WMK4"/>
<dbReference type="EC" id="2.7.13.3" evidence="1"/>
<dbReference type="Proteomes" id="UP000054725">
    <property type="component" value="Unassembled WGS sequence"/>
</dbReference>
<dbReference type="PATRIC" id="fig|45070.6.peg.2444"/>
<comment type="caution">
    <text evidence="1">The sequence shown here is derived from an EMBL/GenBank/DDBJ whole genome shotgun (WGS) entry which is preliminary data.</text>
</comment>
<accession>A0A0W0WMK4</accession>
<proteinExistence type="predicted"/>
<dbReference type="EMBL" id="LNYO01000023">
    <property type="protein sequence ID" value="KTD33566.1"/>
    <property type="molecule type" value="Genomic_DNA"/>
</dbReference>
<dbReference type="GO" id="GO:0000160">
    <property type="term" value="P:phosphorelay signal transduction system"/>
    <property type="evidence" value="ECO:0007669"/>
    <property type="project" value="InterPro"/>
</dbReference>
<organism evidence="1 2">
    <name type="scientific">Legionella nautarum</name>
    <dbReference type="NCBI Taxonomy" id="45070"/>
    <lineage>
        <taxon>Bacteria</taxon>
        <taxon>Pseudomonadati</taxon>
        <taxon>Pseudomonadota</taxon>
        <taxon>Gammaproteobacteria</taxon>
        <taxon>Legionellales</taxon>
        <taxon>Legionellaceae</taxon>
        <taxon>Legionella</taxon>
    </lineage>
</organism>
<name>A0A0W0WMK4_9GAMM</name>
<dbReference type="InterPro" id="IPR036641">
    <property type="entry name" value="HPT_dom_sf"/>
</dbReference>
<keyword evidence="1" id="KW-0808">Transferase</keyword>
<keyword evidence="2" id="KW-1185">Reference proteome</keyword>
<keyword evidence="1" id="KW-0418">Kinase</keyword>
<sequence length="75" mass="8537">MEQILKNLGSKSVLIEFLQDLIDVSIPQDFPRIKKTFATKNYELVEKLAHKIKGGAVSVIDETVDYVDNWLKSTN</sequence>
<gene>
    <name evidence="1" type="ORF">Lnau_2317</name>
</gene>
<dbReference type="GO" id="GO:0004673">
    <property type="term" value="F:protein histidine kinase activity"/>
    <property type="evidence" value="ECO:0007669"/>
    <property type="project" value="UniProtKB-EC"/>
</dbReference>
<evidence type="ECO:0000313" key="1">
    <source>
        <dbReference type="EMBL" id="KTD33566.1"/>
    </source>
</evidence>
<dbReference type="Gene3D" id="1.20.120.160">
    <property type="entry name" value="HPT domain"/>
    <property type="match status" value="1"/>
</dbReference>
<protein>
    <submittedName>
        <fullName evidence="1">Sensory histidine-kinase / response regulator</fullName>
        <ecNumber evidence="1">2.7.13.3</ecNumber>
    </submittedName>
</protein>
<dbReference type="SUPFAM" id="SSF47226">
    <property type="entry name" value="Histidine-containing phosphotransfer domain, HPT domain"/>
    <property type="match status" value="1"/>
</dbReference>
<reference evidence="1 2" key="1">
    <citation type="submission" date="2015-11" db="EMBL/GenBank/DDBJ databases">
        <title>Genomic analysis of 38 Legionella species identifies large and diverse effector repertoires.</title>
        <authorList>
            <person name="Burstein D."/>
            <person name="Amaro F."/>
            <person name="Zusman T."/>
            <person name="Lifshitz Z."/>
            <person name="Cohen O."/>
            <person name="Gilbert J.A."/>
            <person name="Pupko T."/>
            <person name="Shuman H.A."/>
            <person name="Segal G."/>
        </authorList>
    </citation>
    <scope>NUCLEOTIDE SEQUENCE [LARGE SCALE GENOMIC DNA]</scope>
    <source>
        <strain evidence="1 2">ATCC 49506</strain>
    </source>
</reference>
<dbReference type="STRING" id="45070.Lnau_2317"/>
<evidence type="ECO:0000313" key="2">
    <source>
        <dbReference type="Proteomes" id="UP000054725"/>
    </source>
</evidence>